<organism evidence="2 3">
    <name type="scientific">Leptospira santarosai str. MOR084</name>
    <dbReference type="NCBI Taxonomy" id="1049984"/>
    <lineage>
        <taxon>Bacteria</taxon>
        <taxon>Pseudomonadati</taxon>
        <taxon>Spirochaetota</taxon>
        <taxon>Spirochaetia</taxon>
        <taxon>Leptospirales</taxon>
        <taxon>Leptospiraceae</taxon>
        <taxon>Leptospira</taxon>
    </lineage>
</organism>
<evidence type="ECO:0000259" key="1">
    <source>
        <dbReference type="Pfam" id="PF23961"/>
    </source>
</evidence>
<dbReference type="Proteomes" id="UP000006329">
    <property type="component" value="Unassembled WGS sequence"/>
</dbReference>
<accession>A0A0E2BKQ3</accession>
<evidence type="ECO:0000313" key="3">
    <source>
        <dbReference type="Proteomes" id="UP000006329"/>
    </source>
</evidence>
<dbReference type="AlphaFoldDB" id="A0A0E2BKQ3"/>
<feature type="domain" description="Phage neck terminator protein gp12-like" evidence="1">
    <location>
        <begin position="23"/>
        <end position="171"/>
    </location>
</feature>
<protein>
    <recommendedName>
        <fullName evidence="1">Phage neck terminator protein gp12-like domain-containing protein</fullName>
    </recommendedName>
</protein>
<keyword evidence="3" id="KW-1185">Reference proteome</keyword>
<dbReference type="RefSeq" id="WP_004484325.1">
    <property type="nucleotide sequence ID" value="NZ_AHON02000013.1"/>
</dbReference>
<dbReference type="EMBL" id="AHON02000013">
    <property type="protein sequence ID" value="EKO35552.1"/>
    <property type="molecule type" value="Genomic_DNA"/>
</dbReference>
<dbReference type="InterPro" id="IPR057087">
    <property type="entry name" value="Gp12-like"/>
</dbReference>
<name>A0A0E2BKQ3_9LEPT</name>
<reference evidence="2" key="1">
    <citation type="submission" date="2012-10" db="EMBL/GenBank/DDBJ databases">
        <authorList>
            <person name="Harkins D.M."/>
            <person name="Durkin A.S."/>
            <person name="Brinkac L.M."/>
            <person name="Haft D.H."/>
            <person name="Selengut J.D."/>
            <person name="Sanka R."/>
            <person name="DePew J."/>
            <person name="Purushe J."/>
            <person name="Matthias M.A."/>
            <person name="Vinetz J.M."/>
            <person name="Sutton G.G."/>
            <person name="Nierman W.C."/>
            <person name="Fouts D.E."/>
        </authorList>
    </citation>
    <scope>NUCLEOTIDE SEQUENCE [LARGE SCALE GENOMIC DNA]</scope>
    <source>
        <strain evidence="2">MOR084</strain>
    </source>
</reference>
<gene>
    <name evidence="2" type="ORF">LEP1GSC179_1190</name>
</gene>
<dbReference type="Pfam" id="PF23961">
    <property type="entry name" value="Phage_tail_terminator_9"/>
    <property type="match status" value="1"/>
</dbReference>
<evidence type="ECO:0000313" key="2">
    <source>
        <dbReference type="EMBL" id="EKO35552.1"/>
    </source>
</evidence>
<sequence>MIANIRSIMTQLSENLGTQDSPFSIIRKNQAGPKPNYPYAAWGILLKDGERYNLKDEIENPDPTKITERLFKFTSISVSLSFFDIAKTSQPDYKPLDFIFDLGDRTIDYLEIIGKDYFESLGIKVDLIDQKIQDRTAFIDPIYEYQAGFDFTVRGIKDLLITVDAIDLEATYASITEIE</sequence>
<proteinExistence type="predicted"/>
<comment type="caution">
    <text evidence="2">The sequence shown here is derived from an EMBL/GenBank/DDBJ whole genome shotgun (WGS) entry which is preliminary data.</text>
</comment>